<accession>A0A7D7WC10</accession>
<dbReference type="EMBL" id="CP043732">
    <property type="protein sequence ID" value="QMU97858.1"/>
    <property type="molecule type" value="Genomic_DNA"/>
</dbReference>
<organism evidence="2 3">
    <name type="scientific">Microbacterium esteraromaticum</name>
    <dbReference type="NCBI Taxonomy" id="57043"/>
    <lineage>
        <taxon>Bacteria</taxon>
        <taxon>Bacillati</taxon>
        <taxon>Actinomycetota</taxon>
        <taxon>Actinomycetes</taxon>
        <taxon>Micrococcales</taxon>
        <taxon>Microbacteriaceae</taxon>
        <taxon>Microbacterium</taxon>
    </lineage>
</organism>
<keyword evidence="1" id="KW-0812">Transmembrane</keyword>
<reference evidence="2 3" key="1">
    <citation type="journal article" date="2020" name="Front. Microbiol.">
        <title>Design of Bacterial Strain-Specific qPCR Assays Using NGS Data and Publicly Available Resources and Its Application to Track Biocontrol Strains.</title>
        <authorList>
            <person name="Hernandez I."/>
            <person name="Sant C."/>
            <person name="Martinez R."/>
            <person name="Fernandez C."/>
        </authorList>
    </citation>
    <scope>NUCLEOTIDE SEQUENCE [LARGE SCALE GENOMIC DNA]</scope>
    <source>
        <strain evidence="2 3">B24</strain>
    </source>
</reference>
<dbReference type="AlphaFoldDB" id="A0A7D7WC10"/>
<keyword evidence="1" id="KW-1133">Transmembrane helix</keyword>
<feature type="transmembrane region" description="Helical" evidence="1">
    <location>
        <begin position="65"/>
        <end position="85"/>
    </location>
</feature>
<keyword evidence="1" id="KW-0472">Membrane</keyword>
<evidence type="ECO:0000256" key="1">
    <source>
        <dbReference type="SAM" id="Phobius"/>
    </source>
</evidence>
<feature type="transmembrane region" description="Helical" evidence="1">
    <location>
        <begin position="39"/>
        <end position="59"/>
    </location>
</feature>
<protein>
    <submittedName>
        <fullName evidence="2">Uncharacterized protein</fullName>
    </submittedName>
</protein>
<dbReference type="Proteomes" id="UP000515708">
    <property type="component" value="Chromosome"/>
</dbReference>
<dbReference type="RefSeq" id="WP_182252868.1">
    <property type="nucleotide sequence ID" value="NZ_CP043732.1"/>
</dbReference>
<feature type="transmembrane region" description="Helical" evidence="1">
    <location>
        <begin position="6"/>
        <end position="27"/>
    </location>
</feature>
<gene>
    <name evidence="2" type="ORF">FVO59_12050</name>
</gene>
<name>A0A7D7WC10_9MICO</name>
<evidence type="ECO:0000313" key="3">
    <source>
        <dbReference type="Proteomes" id="UP000515708"/>
    </source>
</evidence>
<proteinExistence type="predicted"/>
<sequence length="102" mass="11044">MDITLPTIPAGVLVLLALLAPYVQALIQRPEWSPTVKKIVAVGVALALTTVVLAFYYVYTGDTIPDWPVLVLLAIVVAQASYAMVTKTTATALEQRTSPQRY</sequence>
<evidence type="ECO:0000313" key="2">
    <source>
        <dbReference type="EMBL" id="QMU97858.1"/>
    </source>
</evidence>